<evidence type="ECO:0000256" key="3">
    <source>
        <dbReference type="ARBA" id="ARBA00022989"/>
    </source>
</evidence>
<keyword evidence="2 5" id="KW-0812">Transmembrane</keyword>
<evidence type="ECO:0000313" key="8">
    <source>
        <dbReference type="Proteomes" id="UP000199337"/>
    </source>
</evidence>
<organism evidence="7 8">
    <name type="scientific">Desulfotruncus arcticus DSM 17038</name>
    <dbReference type="NCBI Taxonomy" id="1121424"/>
    <lineage>
        <taxon>Bacteria</taxon>
        <taxon>Bacillati</taxon>
        <taxon>Bacillota</taxon>
        <taxon>Clostridia</taxon>
        <taxon>Eubacteriales</taxon>
        <taxon>Desulfallaceae</taxon>
        <taxon>Desulfotruncus</taxon>
    </lineage>
</organism>
<feature type="transmembrane region" description="Helical" evidence="5">
    <location>
        <begin position="230"/>
        <end position="253"/>
    </location>
</feature>
<dbReference type="GO" id="GO:0140359">
    <property type="term" value="F:ABC-type transporter activity"/>
    <property type="evidence" value="ECO:0007669"/>
    <property type="project" value="InterPro"/>
</dbReference>
<dbReference type="GO" id="GO:0043190">
    <property type="term" value="C:ATP-binding cassette (ABC) transporter complex"/>
    <property type="evidence" value="ECO:0007669"/>
    <property type="project" value="InterPro"/>
</dbReference>
<dbReference type="InterPro" id="IPR051784">
    <property type="entry name" value="Nod_factor_ABC_transporter"/>
</dbReference>
<evidence type="ECO:0000256" key="4">
    <source>
        <dbReference type="ARBA" id="ARBA00023136"/>
    </source>
</evidence>
<feature type="transmembrane region" description="Helical" evidence="5">
    <location>
        <begin position="28"/>
        <end position="50"/>
    </location>
</feature>
<evidence type="ECO:0000256" key="1">
    <source>
        <dbReference type="ARBA" id="ARBA00004141"/>
    </source>
</evidence>
<feature type="transmembrane region" description="Helical" evidence="5">
    <location>
        <begin position="175"/>
        <end position="196"/>
    </location>
</feature>
<feature type="transmembrane region" description="Helical" evidence="5">
    <location>
        <begin position="145"/>
        <end position="168"/>
    </location>
</feature>
<dbReference type="STRING" id="341036.SAMN05660649_04733"/>
<dbReference type="Proteomes" id="UP000199337">
    <property type="component" value="Unassembled WGS sequence"/>
</dbReference>
<name>A0A1I2Z2Z2_9FIRM</name>
<dbReference type="InterPro" id="IPR047817">
    <property type="entry name" value="ABC2_TM_bact-type"/>
</dbReference>
<comment type="similarity">
    <text evidence="5">Belongs to the ABC-2 integral membrane protein family.</text>
</comment>
<dbReference type="PANTHER" id="PTHR43229:SF2">
    <property type="entry name" value="NODULATION PROTEIN J"/>
    <property type="match status" value="1"/>
</dbReference>
<keyword evidence="3 5" id="KW-1133">Transmembrane helix</keyword>
<keyword evidence="4 5" id="KW-0472">Membrane</keyword>
<evidence type="ECO:0000259" key="6">
    <source>
        <dbReference type="PROSITE" id="PS51012"/>
    </source>
</evidence>
<dbReference type="PANTHER" id="PTHR43229">
    <property type="entry name" value="NODULATION PROTEIN J"/>
    <property type="match status" value="1"/>
</dbReference>
<sequence length="259" mass="28769">MIQPVFPDISALVWQVFKRNFTVYRRTWMVSMSFNFVEPLLYLAAMGIGLGSYVRPMEGVPYLNFIAPGLTVTSAMFAAAYECTYGSFVRMEFQKTYNAIIATPASADDVVLGDMLWGSFKSLLYGTVILVVISVLGLVRSPWALLVPPVFLLAGLTFAAMSMVWVGLVPSIDSFNYYFSLVVTPLFLLSGVFFPVDDLAPGMRVVAWFSPLYHSVRVARGMINGNVGTYILADIIWLAVLALLLVPLALYLMRRLLIK</sequence>
<dbReference type="AlphaFoldDB" id="A0A1I2Z2Z2"/>
<accession>A0A1I2Z2Z2</accession>
<dbReference type="OrthoDB" id="9778589at2"/>
<dbReference type="RefSeq" id="WP_092475190.1">
    <property type="nucleotide sequence ID" value="NZ_FOOX01000024.1"/>
</dbReference>
<dbReference type="PIRSF" id="PIRSF006648">
    <property type="entry name" value="DrrB"/>
    <property type="match status" value="1"/>
</dbReference>
<dbReference type="PROSITE" id="PS51012">
    <property type="entry name" value="ABC_TM2"/>
    <property type="match status" value="1"/>
</dbReference>
<gene>
    <name evidence="7" type="ORF">SAMN05660649_04733</name>
</gene>
<comment type="subcellular location">
    <subcellularLocation>
        <location evidence="5">Cell membrane</location>
        <topology evidence="5">Multi-pass membrane protein</topology>
    </subcellularLocation>
    <subcellularLocation>
        <location evidence="1">Membrane</location>
        <topology evidence="1">Multi-pass membrane protein</topology>
    </subcellularLocation>
</comment>
<dbReference type="InterPro" id="IPR000412">
    <property type="entry name" value="ABC_2_transport"/>
</dbReference>
<reference evidence="8" key="1">
    <citation type="submission" date="2016-10" db="EMBL/GenBank/DDBJ databases">
        <authorList>
            <person name="Varghese N."/>
            <person name="Submissions S."/>
        </authorList>
    </citation>
    <scope>NUCLEOTIDE SEQUENCE [LARGE SCALE GENOMIC DNA]</scope>
    <source>
        <strain evidence="8">DSM 17038</strain>
    </source>
</reference>
<dbReference type="Pfam" id="PF01061">
    <property type="entry name" value="ABC2_membrane"/>
    <property type="match status" value="1"/>
</dbReference>
<protein>
    <recommendedName>
        <fullName evidence="5">Transport permease protein</fullName>
    </recommendedName>
</protein>
<dbReference type="PRINTS" id="PR00164">
    <property type="entry name" value="ABC2TRNSPORT"/>
</dbReference>
<proteinExistence type="inferred from homology"/>
<keyword evidence="8" id="KW-1185">Reference proteome</keyword>
<evidence type="ECO:0000256" key="5">
    <source>
        <dbReference type="RuleBase" id="RU361157"/>
    </source>
</evidence>
<feature type="transmembrane region" description="Helical" evidence="5">
    <location>
        <begin position="62"/>
        <end position="81"/>
    </location>
</feature>
<dbReference type="InterPro" id="IPR013525">
    <property type="entry name" value="ABC2_TM"/>
</dbReference>
<dbReference type="EMBL" id="FOOX01000024">
    <property type="protein sequence ID" value="SFH32070.1"/>
    <property type="molecule type" value="Genomic_DNA"/>
</dbReference>
<evidence type="ECO:0000313" key="7">
    <source>
        <dbReference type="EMBL" id="SFH32070.1"/>
    </source>
</evidence>
<keyword evidence="5" id="KW-0813">Transport</keyword>
<evidence type="ECO:0000256" key="2">
    <source>
        <dbReference type="ARBA" id="ARBA00022692"/>
    </source>
</evidence>
<keyword evidence="5" id="KW-1003">Cell membrane</keyword>
<feature type="transmembrane region" description="Helical" evidence="5">
    <location>
        <begin position="122"/>
        <end position="139"/>
    </location>
</feature>
<feature type="domain" description="ABC transmembrane type-2" evidence="6">
    <location>
        <begin position="30"/>
        <end position="256"/>
    </location>
</feature>